<evidence type="ECO:0000256" key="1">
    <source>
        <dbReference type="ARBA" id="ARBA00022490"/>
    </source>
</evidence>
<gene>
    <name evidence="6 7" type="primary">rsmG</name>
    <name evidence="7" type="ORF">H8711_07770</name>
</gene>
<feature type="binding site" evidence="6">
    <location>
        <position position="79"/>
    </location>
    <ligand>
        <name>S-adenosyl-L-methionine</name>
        <dbReference type="ChEBI" id="CHEBI:59789"/>
    </ligand>
</feature>
<evidence type="ECO:0000256" key="5">
    <source>
        <dbReference type="ARBA" id="ARBA00022691"/>
    </source>
</evidence>
<dbReference type="Pfam" id="PF02527">
    <property type="entry name" value="GidB"/>
    <property type="match status" value="1"/>
</dbReference>
<dbReference type="PIRSF" id="PIRSF003078">
    <property type="entry name" value="GidB"/>
    <property type="match status" value="1"/>
</dbReference>
<keyword evidence="2 6" id="KW-0698">rRNA processing</keyword>
<evidence type="ECO:0000256" key="6">
    <source>
        <dbReference type="HAMAP-Rule" id="MF_00074"/>
    </source>
</evidence>
<feature type="binding site" evidence="6">
    <location>
        <position position="148"/>
    </location>
    <ligand>
        <name>S-adenosyl-L-methionine</name>
        <dbReference type="ChEBI" id="CHEBI:59789"/>
    </ligand>
</feature>
<dbReference type="EMBL" id="JACRST010000010">
    <property type="protein sequence ID" value="MBC8546831.1"/>
    <property type="molecule type" value="Genomic_DNA"/>
</dbReference>
<dbReference type="HAMAP" id="MF_00074">
    <property type="entry name" value="16SrRNA_methyltr_G"/>
    <property type="match status" value="1"/>
</dbReference>
<dbReference type="GO" id="GO:0005829">
    <property type="term" value="C:cytosol"/>
    <property type="evidence" value="ECO:0007669"/>
    <property type="project" value="TreeGrafter"/>
</dbReference>
<dbReference type="PANTHER" id="PTHR31760">
    <property type="entry name" value="S-ADENOSYL-L-METHIONINE-DEPENDENT METHYLTRANSFERASES SUPERFAMILY PROTEIN"/>
    <property type="match status" value="1"/>
</dbReference>
<keyword evidence="3 6" id="KW-0489">Methyltransferase</keyword>
<reference evidence="7" key="1">
    <citation type="submission" date="2020-08" db="EMBL/GenBank/DDBJ databases">
        <title>Genome public.</title>
        <authorList>
            <person name="Liu C."/>
            <person name="Sun Q."/>
        </authorList>
    </citation>
    <scope>NUCLEOTIDE SEQUENCE</scope>
    <source>
        <strain evidence="7">NSJ-31</strain>
    </source>
</reference>
<dbReference type="Proteomes" id="UP000653127">
    <property type="component" value="Unassembled WGS sequence"/>
</dbReference>
<organism evidence="7 8">
    <name type="scientific">Ligaoa zhengdingensis</name>
    <dbReference type="NCBI Taxonomy" id="2763658"/>
    <lineage>
        <taxon>Bacteria</taxon>
        <taxon>Bacillati</taxon>
        <taxon>Bacillota</taxon>
        <taxon>Clostridia</taxon>
        <taxon>Eubacteriales</taxon>
        <taxon>Oscillospiraceae</taxon>
        <taxon>Ligaoa</taxon>
    </lineage>
</organism>
<dbReference type="EC" id="2.1.1.-" evidence="6"/>
<keyword evidence="8" id="KW-1185">Reference proteome</keyword>
<evidence type="ECO:0000256" key="4">
    <source>
        <dbReference type="ARBA" id="ARBA00022679"/>
    </source>
</evidence>
<comment type="subcellular location">
    <subcellularLocation>
        <location evidence="6">Cytoplasm</location>
    </subcellularLocation>
</comment>
<dbReference type="AlphaFoldDB" id="A0A926I524"/>
<evidence type="ECO:0000313" key="8">
    <source>
        <dbReference type="Proteomes" id="UP000653127"/>
    </source>
</evidence>
<comment type="caution">
    <text evidence="7">The sequence shown here is derived from an EMBL/GenBank/DDBJ whole genome shotgun (WGS) entry which is preliminary data.</text>
</comment>
<dbReference type="RefSeq" id="WP_249282906.1">
    <property type="nucleotide sequence ID" value="NZ_JACRST010000010.1"/>
</dbReference>
<dbReference type="GO" id="GO:0070043">
    <property type="term" value="F:rRNA (guanine-N7-)-methyltransferase activity"/>
    <property type="evidence" value="ECO:0007669"/>
    <property type="project" value="UniProtKB-UniRule"/>
</dbReference>
<dbReference type="SUPFAM" id="SSF53335">
    <property type="entry name" value="S-adenosyl-L-methionine-dependent methyltransferases"/>
    <property type="match status" value="1"/>
</dbReference>
<keyword evidence="4 6" id="KW-0808">Transferase</keyword>
<feature type="binding site" evidence="6">
    <location>
        <position position="84"/>
    </location>
    <ligand>
        <name>S-adenosyl-L-methionine</name>
        <dbReference type="ChEBI" id="CHEBI:59789"/>
    </ligand>
</feature>
<evidence type="ECO:0000256" key="2">
    <source>
        <dbReference type="ARBA" id="ARBA00022552"/>
    </source>
</evidence>
<dbReference type="FunFam" id="3.40.50.150:FF:000041">
    <property type="entry name" value="Ribosomal RNA small subunit methyltransferase G"/>
    <property type="match status" value="1"/>
</dbReference>
<keyword evidence="5 6" id="KW-0949">S-adenosyl-L-methionine</keyword>
<dbReference type="NCBIfam" id="TIGR00138">
    <property type="entry name" value="rsmG_gidB"/>
    <property type="match status" value="1"/>
</dbReference>
<comment type="similarity">
    <text evidence="6">Belongs to the methyltransferase superfamily. RNA methyltransferase RsmG family.</text>
</comment>
<evidence type="ECO:0000256" key="3">
    <source>
        <dbReference type="ARBA" id="ARBA00022603"/>
    </source>
</evidence>
<proteinExistence type="inferred from homology"/>
<dbReference type="PANTHER" id="PTHR31760:SF0">
    <property type="entry name" value="S-ADENOSYL-L-METHIONINE-DEPENDENT METHYLTRANSFERASES SUPERFAMILY PROTEIN"/>
    <property type="match status" value="1"/>
</dbReference>
<evidence type="ECO:0000313" key="7">
    <source>
        <dbReference type="EMBL" id="MBC8546831.1"/>
    </source>
</evidence>
<sequence length="237" mass="25915">MNLPKETLCAAALEYGVALDAAQLDRLEHYAQMLVEWNERINLTAITQPDEIAVKHFLDSLLLLHAAQPAQGASVIDVGTGAGFPSVPCAVARGDLKLTLLDSLNKRILFLTELCAALEIPARAVHLRAEEGGRKPELRERFDLATARAVANLRELAEYCLPFVKPGGVFAALKGYEIDEELDAAKPAIKELGGRVFGVEKYILPDDSRRSIVLIRKISQTPAKYPRNPGKIAKNPL</sequence>
<name>A0A926I524_9FIRM</name>
<accession>A0A926I524</accession>
<dbReference type="InterPro" id="IPR003682">
    <property type="entry name" value="rRNA_ssu_MeTfrase_G"/>
</dbReference>
<comment type="caution">
    <text evidence="6">Lacks conserved residue(s) required for the propagation of feature annotation.</text>
</comment>
<keyword evidence="1 6" id="KW-0963">Cytoplasm</keyword>
<comment type="function">
    <text evidence="6">Specifically methylates the N7 position of a guanine in 16S rRNA.</text>
</comment>
<protein>
    <recommendedName>
        <fullName evidence="6">Ribosomal RNA small subunit methyltransferase G</fullName>
        <ecNumber evidence="6">2.1.1.-</ecNumber>
    </recommendedName>
    <alternativeName>
        <fullName evidence="6">16S rRNA 7-methylguanosine methyltransferase</fullName>
        <shortName evidence="6">16S rRNA m7G methyltransferase</shortName>
    </alternativeName>
</protein>
<dbReference type="InterPro" id="IPR029063">
    <property type="entry name" value="SAM-dependent_MTases_sf"/>
</dbReference>
<dbReference type="Gene3D" id="3.40.50.150">
    <property type="entry name" value="Vaccinia Virus protein VP39"/>
    <property type="match status" value="1"/>
</dbReference>
<feature type="binding site" evidence="6">
    <location>
        <begin position="129"/>
        <end position="130"/>
    </location>
    <ligand>
        <name>S-adenosyl-L-methionine</name>
        <dbReference type="ChEBI" id="CHEBI:59789"/>
    </ligand>
</feature>